<proteinExistence type="predicted"/>
<dbReference type="PANTHER" id="PTHR34541">
    <property type="entry name" value="OS01G0729900 PROTEIN"/>
    <property type="match status" value="1"/>
</dbReference>
<evidence type="ECO:0000313" key="1">
    <source>
        <dbReference type="EMBL" id="BAB02649.1"/>
    </source>
</evidence>
<dbReference type="PANTHER" id="PTHR34541:SF2">
    <property type="entry name" value="OS01G0729900 PROTEIN"/>
    <property type="match status" value="1"/>
</dbReference>
<accession>Q9LH72</accession>
<organism evidence="1">
    <name type="scientific">Arabidopsis thaliana</name>
    <name type="common">Mouse-ear cress</name>
    <dbReference type="NCBI Taxonomy" id="3702"/>
    <lineage>
        <taxon>Eukaryota</taxon>
        <taxon>Viridiplantae</taxon>
        <taxon>Streptophyta</taxon>
        <taxon>Embryophyta</taxon>
        <taxon>Tracheophyta</taxon>
        <taxon>Spermatophyta</taxon>
        <taxon>Magnoliopsida</taxon>
        <taxon>eudicotyledons</taxon>
        <taxon>Gunneridae</taxon>
        <taxon>Pentapetalae</taxon>
        <taxon>rosids</taxon>
        <taxon>malvids</taxon>
        <taxon>Brassicales</taxon>
        <taxon>Brassicaceae</taxon>
        <taxon>Camelineae</taxon>
        <taxon>Arabidopsis</taxon>
    </lineage>
</organism>
<protein>
    <submittedName>
        <fullName evidence="1">Uncharacterized protein</fullName>
    </submittedName>
</protein>
<dbReference type="AlphaFoldDB" id="Q9LH72"/>
<reference evidence="1" key="1">
    <citation type="journal article" date="2000" name="DNA Res.">
        <title>Structural analysis of Arabidopsis thaliana chromosome 3. II. Sequence features of the 4,251,695 bp regions covered by 90 P1, TAC and BAC clones.</title>
        <authorList>
            <person name="Nakamura Y."/>
        </authorList>
    </citation>
    <scope>NUCLEOTIDE SEQUENCE [LARGE SCALE GENOMIC DNA]</scope>
</reference>
<sequence>MSMERSLEAWEEVQRHGQDLADRLAQGFTGLIHINPPSFPWPPNHHHLHKAKLFDLEFPTQHFSVIKDSRFSINQPINGVTAILDIGNKIGQAGVDFGAGLNVMVQQFFRRLPIPFLHEDNNKLVVSVDGDKSTRSHRAYVITKGDLGMATERLRDSGFSKTDDTASVTMSEEEVADSYLRAAGLLGRSKYISRGMQGTIDTSSSYDSRTNGMEHSLAARGDLWRVEASHSSSTASDGNSSLFLLQLGPLLFLRDSTLLLPLHLSKQHLLWYGYDRKKGMHSLCPAIWSKHRRWLMMSMLSLNPLACSFMDLQFPNGQLTYVSGEGLTTSAFVPFCGGLLQAQGQYPGDMRFSYSCKNKCGTRITPMVHWPDKSFGLDLSQPLAWRRSGLLMKPTIQVSVCPTFGGSNPGIKAEVIHSLSDDLNLICGYALNAHPSAFASVAFGRSKWNGNIGRTGIVVRADTPLASIGQPSFSIQLNNAFEF</sequence>
<name>Q9LH72_ARATH</name>
<reference key="2">
    <citation type="journal article" date="2000" name="Nature">
        <title>Sequence and analysis of chromosome 3 of the plant Arabidopsis thaliana.</title>
        <authorList>
            <consortium name="European Union Chromosome 3 Arabidopsis Sequencing Consortium"/>
            <consortium name="Institute for Genomic Research"/>
            <consortium name="Kazusa DNA Research Institute"/>
            <person name="Salanoubat M."/>
            <person name="Lemcke K."/>
            <person name="Rieger M."/>
            <person name="Ansorge W."/>
            <person name="Unseld M."/>
            <person name="Fartmann B."/>
            <person name="Valle G."/>
            <person name="Blocker H."/>
            <person name="Perez-Alonso M."/>
            <person name="Obermaier B."/>
            <person name="Delseny M."/>
            <person name="Boutry M."/>
            <person name="Grivell L.A."/>
            <person name="Mache R."/>
            <person name="Puigdomenech P."/>
            <person name="De Simone V."/>
            <person name="Choisne N."/>
            <person name="Artiguenave F."/>
            <person name="Robert C."/>
            <person name="Brottier P."/>
            <person name="Wincker P."/>
            <person name="Cattolico L."/>
            <person name="Weissenbach J."/>
            <person name="Saurin W."/>
            <person name="Quetier F."/>
            <person name="Schafer M."/>
            <person name="Muller-Auer S."/>
            <person name="Gabel C."/>
            <person name="Fuchs M."/>
            <person name="Benes V."/>
            <person name="Wurmbach E."/>
            <person name="Drzonek H."/>
            <person name="Erfle H."/>
            <person name="Jordan N."/>
            <person name="Bangert S."/>
            <person name="Wiedelmann R."/>
            <person name="Kranz H."/>
            <person name="Voss H."/>
            <person name="Holland R."/>
            <person name="Brandt P."/>
            <person name="Nyakatura G."/>
            <person name="Vezzi A."/>
            <person name="D'Angelo M."/>
            <person name="Pallavicini A."/>
            <person name="Toppo S."/>
            <person name="Simionati B."/>
            <person name="Conrad A."/>
            <person name="Hornischer K."/>
            <person name="Kauer G."/>
            <person name="Lohnert T.H."/>
            <person name="Nordsiek G."/>
            <person name="Reichelt J."/>
            <person name="Scharfe M."/>
            <person name="Schon O."/>
            <person name="Bargues M."/>
            <person name="Terol J."/>
            <person name="Climent J."/>
            <person name="Navarro P."/>
            <person name="Collado C."/>
            <person name="Perez-Perez A."/>
            <person name="Ottenwalder B."/>
            <person name="Duchemin D."/>
            <person name="Cooke R."/>
            <person name="Laudie M."/>
            <person name="Berger-Llauro C."/>
            <person name="Purnelle B."/>
            <person name="Masuy D."/>
            <person name="de Haan M."/>
            <person name="Maarse A.C."/>
            <person name="Alcaraz J.P."/>
            <person name="Cottet A."/>
            <person name="Casacuberta E."/>
            <person name="Monfort A."/>
            <person name="Argiriou A."/>
            <person name="flores M."/>
            <person name="Liguori R."/>
            <person name="Vitale D."/>
            <person name="Mannhaupt G."/>
            <person name="Haase D."/>
            <person name="Schoof H."/>
            <person name="Rudd S."/>
            <person name="Zaccaria P."/>
            <person name="Mewes H.W."/>
            <person name="Mayer K.F."/>
            <person name="Kaul S."/>
            <person name="Town C.D."/>
            <person name="Koo H.L."/>
            <person name="Tallon L.J."/>
            <person name="Jenkins J."/>
            <person name="Rooney T."/>
            <person name="Rizzo M."/>
            <person name="Walts A."/>
            <person name="Utterback T."/>
            <person name="Fujii C.Y."/>
            <person name="Shea T.P."/>
            <person name="Creasy T.H."/>
            <person name="Haas B."/>
            <person name="Maiti R."/>
            <person name="Wu D."/>
            <person name="Peterson J."/>
            <person name="Van Aken S."/>
            <person name="Pai G."/>
            <person name="Militscher J."/>
            <person name="Sellers P."/>
            <person name="Gill J.E."/>
            <person name="Feldblyum T.V."/>
            <person name="Preuss D."/>
            <person name="Lin X."/>
            <person name="Nierman W.C."/>
            <person name="Salzberg S.L."/>
            <person name="White O."/>
            <person name="Venter J.C."/>
            <person name="Fraser C.M."/>
            <person name="Kaneko T."/>
            <person name="Nakamura Y."/>
            <person name="Sato S."/>
            <person name="Kato T."/>
            <person name="Asamizu E."/>
            <person name="Sasamoto S."/>
            <person name="Kimura T."/>
            <person name="Idesawa K."/>
            <person name="Kawashima K."/>
            <person name="Kishida Y."/>
            <person name="Kiyokawa C."/>
            <person name="Kohara M."/>
            <person name="Matsumoto M."/>
            <person name="Matsuno A."/>
            <person name="Muraki A."/>
            <person name="Nakayama S."/>
            <person name="Nakazaki N."/>
            <person name="Shinpo S."/>
            <person name="Takeuchi C."/>
            <person name="Wada T."/>
            <person name="Watanabe A."/>
            <person name="Yamada M."/>
            <person name="Yasuda M."/>
            <person name="Tabata S."/>
        </authorList>
    </citation>
    <scope>NUCLEOTIDE SEQUENCE [LARGE SCALE GENOMIC DNA]</scope>
    <source>
        <strain>cv. Columbia</strain>
    </source>
</reference>
<dbReference type="EMBL" id="AP002061">
    <property type="protein sequence ID" value="BAB02649.1"/>
    <property type="molecule type" value="Genomic_DNA"/>
</dbReference>
<dbReference type="ExpressionAtlas" id="Q9LH72">
    <property type="expression patterns" value="baseline and differential"/>
</dbReference>